<gene>
    <name evidence="1" type="ORF">UFOPK2166_00476</name>
    <name evidence="2" type="ORF">UFOPK2195_00723</name>
    <name evidence="3" type="ORF">UFOPK2872_01070</name>
    <name evidence="4" type="ORF">UFOPK4000_00594</name>
</gene>
<accession>A0A6J7N6Y7</accession>
<evidence type="ECO:0000313" key="3">
    <source>
        <dbReference type="EMBL" id="CAB4769343.1"/>
    </source>
</evidence>
<evidence type="ECO:0000313" key="4">
    <source>
        <dbReference type="EMBL" id="CAB4989191.1"/>
    </source>
</evidence>
<dbReference type="EMBL" id="CAFBOT010000084">
    <property type="protein sequence ID" value="CAB4989191.1"/>
    <property type="molecule type" value="Genomic_DNA"/>
</dbReference>
<dbReference type="AlphaFoldDB" id="A0A6J7N6Y7"/>
<name>A0A6J7N6Y7_9ZZZZ</name>
<dbReference type="EMBL" id="CAEZWH010000130">
    <property type="protein sequence ID" value="CAB4655620.1"/>
    <property type="molecule type" value="Genomic_DNA"/>
</dbReference>
<organism evidence="4">
    <name type="scientific">freshwater metagenome</name>
    <dbReference type="NCBI Taxonomy" id="449393"/>
    <lineage>
        <taxon>unclassified sequences</taxon>
        <taxon>metagenomes</taxon>
        <taxon>ecological metagenomes</taxon>
    </lineage>
</organism>
<evidence type="ECO:0000313" key="1">
    <source>
        <dbReference type="EMBL" id="CAB4644936.1"/>
    </source>
</evidence>
<evidence type="ECO:0000313" key="2">
    <source>
        <dbReference type="EMBL" id="CAB4655620.1"/>
    </source>
</evidence>
<proteinExistence type="predicted"/>
<dbReference type="EMBL" id="CAEZWB010000043">
    <property type="protein sequence ID" value="CAB4644936.1"/>
    <property type="molecule type" value="Genomic_DNA"/>
</dbReference>
<dbReference type="EMBL" id="CAEZZM010000151">
    <property type="protein sequence ID" value="CAB4769343.1"/>
    <property type="molecule type" value="Genomic_DNA"/>
</dbReference>
<sequence>MPIQEDSEAKKQILDLNEDGKISVGESLRAEAGLLEEFTKAPAHKKGIWGWLNRKTGRLLGKYDND</sequence>
<reference evidence="4" key="1">
    <citation type="submission" date="2020-05" db="EMBL/GenBank/DDBJ databases">
        <authorList>
            <person name="Chiriac C."/>
            <person name="Salcher M."/>
            <person name="Ghai R."/>
            <person name="Kavagutti S V."/>
        </authorList>
    </citation>
    <scope>NUCLEOTIDE SEQUENCE</scope>
</reference>
<protein>
    <submittedName>
        <fullName evidence="4">Unannotated protein</fullName>
    </submittedName>
</protein>